<dbReference type="AlphaFoldDB" id="A0A938Y584"/>
<dbReference type="InterPro" id="IPR002541">
    <property type="entry name" value="Cyt_c_assembly"/>
</dbReference>
<gene>
    <name evidence="8" type="primary">ccsB</name>
    <name evidence="8" type="ORF">JL106_03150</name>
</gene>
<evidence type="ECO:0000256" key="5">
    <source>
        <dbReference type="ARBA" id="ARBA00023136"/>
    </source>
</evidence>
<comment type="caution">
    <text evidence="8">The sequence shown here is derived from an EMBL/GenBank/DDBJ whole genome shotgun (WGS) entry which is preliminary data.</text>
</comment>
<dbReference type="PANTHER" id="PTHR30071:SF1">
    <property type="entry name" value="CYTOCHROME B_B6 PROTEIN-RELATED"/>
    <property type="match status" value="1"/>
</dbReference>
<dbReference type="GO" id="GO:0005886">
    <property type="term" value="C:plasma membrane"/>
    <property type="evidence" value="ECO:0007669"/>
    <property type="project" value="TreeGrafter"/>
</dbReference>
<dbReference type="PANTHER" id="PTHR30071">
    <property type="entry name" value="HEME EXPORTER PROTEIN C"/>
    <property type="match status" value="1"/>
</dbReference>
<dbReference type="GO" id="GO:0017004">
    <property type="term" value="P:cytochrome complex assembly"/>
    <property type="evidence" value="ECO:0007669"/>
    <property type="project" value="UniProtKB-KW"/>
</dbReference>
<dbReference type="InterPro" id="IPR017562">
    <property type="entry name" value="Cyt_c_biogenesis_CcsA"/>
</dbReference>
<keyword evidence="5 6" id="KW-0472">Membrane</keyword>
<evidence type="ECO:0000313" key="9">
    <source>
        <dbReference type="Proteomes" id="UP000663792"/>
    </source>
</evidence>
<reference evidence="8" key="1">
    <citation type="submission" date="2021-01" db="EMBL/GenBank/DDBJ databases">
        <title>YIM 132084 draft genome.</title>
        <authorList>
            <person name="An D."/>
        </authorList>
    </citation>
    <scope>NUCLEOTIDE SEQUENCE</scope>
    <source>
        <strain evidence="8">YIM 132084</strain>
    </source>
</reference>
<dbReference type="Pfam" id="PF01578">
    <property type="entry name" value="Cytochrom_C_asm"/>
    <property type="match status" value="1"/>
</dbReference>
<keyword evidence="3" id="KW-0201">Cytochrome c-type biogenesis</keyword>
<evidence type="ECO:0000256" key="4">
    <source>
        <dbReference type="ARBA" id="ARBA00022989"/>
    </source>
</evidence>
<dbReference type="GO" id="GO:0020037">
    <property type="term" value="F:heme binding"/>
    <property type="evidence" value="ECO:0007669"/>
    <property type="project" value="InterPro"/>
</dbReference>
<evidence type="ECO:0000256" key="1">
    <source>
        <dbReference type="ARBA" id="ARBA00004141"/>
    </source>
</evidence>
<evidence type="ECO:0000256" key="6">
    <source>
        <dbReference type="SAM" id="Phobius"/>
    </source>
</evidence>
<comment type="subcellular location">
    <subcellularLocation>
        <location evidence="1">Membrane</location>
        <topology evidence="1">Multi-pass membrane protein</topology>
    </subcellularLocation>
</comment>
<dbReference type="Proteomes" id="UP000663792">
    <property type="component" value="Unassembled WGS sequence"/>
</dbReference>
<keyword evidence="4 6" id="KW-1133">Transmembrane helix</keyword>
<feature type="transmembrane region" description="Helical" evidence="6">
    <location>
        <begin position="258"/>
        <end position="281"/>
    </location>
</feature>
<feature type="transmembrane region" description="Helical" evidence="6">
    <location>
        <begin position="12"/>
        <end position="33"/>
    </location>
</feature>
<protein>
    <submittedName>
        <fullName evidence="8">C-type cytochrome biogenesis protein CcsB</fullName>
    </submittedName>
</protein>
<evidence type="ECO:0000256" key="2">
    <source>
        <dbReference type="ARBA" id="ARBA00022692"/>
    </source>
</evidence>
<feature type="transmembrane region" description="Helical" evidence="6">
    <location>
        <begin position="323"/>
        <end position="344"/>
    </location>
</feature>
<dbReference type="EMBL" id="JAERWK010000005">
    <property type="protein sequence ID" value="MBM9466276.1"/>
    <property type="molecule type" value="Genomic_DNA"/>
</dbReference>
<feature type="transmembrane region" description="Helical" evidence="6">
    <location>
        <begin position="143"/>
        <end position="164"/>
    </location>
</feature>
<dbReference type="NCBIfam" id="TIGR03144">
    <property type="entry name" value="cytochr_II_ccsB"/>
    <property type="match status" value="1"/>
</dbReference>
<organism evidence="8 9">
    <name type="scientific">Nakamurella leprariae</name>
    <dbReference type="NCBI Taxonomy" id="2803911"/>
    <lineage>
        <taxon>Bacteria</taxon>
        <taxon>Bacillati</taxon>
        <taxon>Actinomycetota</taxon>
        <taxon>Actinomycetes</taxon>
        <taxon>Nakamurellales</taxon>
        <taxon>Nakamurellaceae</taxon>
        <taxon>Nakamurella</taxon>
    </lineage>
</organism>
<feature type="transmembrane region" description="Helical" evidence="6">
    <location>
        <begin position="119"/>
        <end position="136"/>
    </location>
</feature>
<feature type="transmembrane region" description="Helical" evidence="6">
    <location>
        <begin position="176"/>
        <end position="204"/>
    </location>
</feature>
<sequence>MNEALARWSDLAFEAALAGYVVALACYAIDFAARRGAVPTEAEAASVRIRQAARAGGTTTLEAPGHIGTVQRRTARPMAERFGTAAVVVTVVATAANLLSVLFRGLAVSRLPLANMYEYASAICAIAMVCWLIVLARTKARALGLFVLLPVTILAGVAFSVLYVPAGPVVPALNSYWKWIHVSTVSISSSILLVTGAASVLYLLRSRYERRLVADQRAVTDAAAAPGGGDVFPGSVTSVAADRSLLSRLPSLASLDRIAYRTAIVAFPIYTFALIAGALWAEVAWGRYWGWDPKETCAFVSWVLYAGYLHARATAGWRGRPAAWIAVVGFASIIFNLFFINMVVSGLHSYAGLN</sequence>
<keyword evidence="9" id="KW-1185">Reference proteome</keyword>
<name>A0A938Y584_9ACTN</name>
<proteinExistence type="predicted"/>
<dbReference type="PROSITE" id="PS51257">
    <property type="entry name" value="PROKAR_LIPOPROTEIN"/>
    <property type="match status" value="1"/>
</dbReference>
<accession>A0A938Y584</accession>
<keyword evidence="2 6" id="KW-0812">Transmembrane</keyword>
<evidence type="ECO:0000259" key="7">
    <source>
        <dbReference type="Pfam" id="PF01578"/>
    </source>
</evidence>
<feature type="domain" description="Cytochrome c assembly protein" evidence="7">
    <location>
        <begin position="115"/>
        <end position="348"/>
    </location>
</feature>
<feature type="transmembrane region" description="Helical" evidence="6">
    <location>
        <begin position="82"/>
        <end position="107"/>
    </location>
</feature>
<evidence type="ECO:0000256" key="3">
    <source>
        <dbReference type="ARBA" id="ARBA00022748"/>
    </source>
</evidence>
<evidence type="ECO:0000313" key="8">
    <source>
        <dbReference type="EMBL" id="MBM9466276.1"/>
    </source>
</evidence>
<dbReference type="InterPro" id="IPR045062">
    <property type="entry name" value="Cyt_c_biogenesis_CcsA/CcmC"/>
</dbReference>